<dbReference type="AlphaFoldDB" id="A0A8X7BDG2"/>
<keyword evidence="2" id="KW-1185">Reference proteome</keyword>
<sequence length="122" mass="12973">MREGQMNVSEGASLLPAPTPCVTPGMILLFPEGSTIPSSITPTLAGFGFGKKADISESTKIQKSPVTECMFASRACAVRPFEALLLAASSNEKAHPLRAMAVHLRDIFPRSGQNSSRLLSLE</sequence>
<organism evidence="1 2">
    <name type="scientific">Trichonephila clavipes</name>
    <name type="common">Golden silk orbweaver</name>
    <name type="synonym">Nephila clavipes</name>
    <dbReference type="NCBI Taxonomy" id="2585209"/>
    <lineage>
        <taxon>Eukaryota</taxon>
        <taxon>Metazoa</taxon>
        <taxon>Ecdysozoa</taxon>
        <taxon>Arthropoda</taxon>
        <taxon>Chelicerata</taxon>
        <taxon>Arachnida</taxon>
        <taxon>Araneae</taxon>
        <taxon>Araneomorphae</taxon>
        <taxon>Entelegynae</taxon>
        <taxon>Araneoidea</taxon>
        <taxon>Nephilidae</taxon>
        <taxon>Trichonephila</taxon>
    </lineage>
</organism>
<reference evidence="1" key="1">
    <citation type="submission" date="2020-08" db="EMBL/GenBank/DDBJ databases">
        <title>Multicomponent nature underlies the extraordinary mechanical properties of spider dragline silk.</title>
        <authorList>
            <person name="Kono N."/>
            <person name="Nakamura H."/>
            <person name="Mori M."/>
            <person name="Yoshida Y."/>
            <person name="Ohtoshi R."/>
            <person name="Malay A.D."/>
            <person name="Moran D.A.P."/>
            <person name="Tomita M."/>
            <person name="Numata K."/>
            <person name="Arakawa K."/>
        </authorList>
    </citation>
    <scope>NUCLEOTIDE SEQUENCE</scope>
</reference>
<accession>A0A8X7BDG2</accession>
<gene>
    <name evidence="1" type="ORF">TNCV_26141</name>
</gene>
<evidence type="ECO:0000313" key="1">
    <source>
        <dbReference type="EMBL" id="GFY26417.1"/>
    </source>
</evidence>
<comment type="caution">
    <text evidence="1">The sequence shown here is derived from an EMBL/GenBank/DDBJ whole genome shotgun (WGS) entry which is preliminary data.</text>
</comment>
<dbReference type="EMBL" id="BMAU01021375">
    <property type="protein sequence ID" value="GFY26417.1"/>
    <property type="molecule type" value="Genomic_DNA"/>
</dbReference>
<name>A0A8X7BDG2_TRICX</name>
<proteinExistence type="predicted"/>
<evidence type="ECO:0000313" key="2">
    <source>
        <dbReference type="Proteomes" id="UP000887159"/>
    </source>
</evidence>
<protein>
    <submittedName>
        <fullName evidence="1">Uncharacterized protein</fullName>
    </submittedName>
</protein>
<dbReference type="Proteomes" id="UP000887159">
    <property type="component" value="Unassembled WGS sequence"/>
</dbReference>